<dbReference type="PANTHER" id="PTHR43252:SF4">
    <property type="entry name" value="TRANSCRIPTIONAL REGULATORY PROTEIN"/>
    <property type="match status" value="1"/>
</dbReference>
<sequence>MSLPHALLTALLEHPCSGLELSSRFERSIGHFWSATHQQIYRELARLEAAGWVSSTPAESGRGRKKIYTVLPAGKRELRRWLDQHEPPPVTRDPLMLRLRAAASVGPGNLAGQIEEHLALHRRQLAHYLALADRKPTRPLPARKQRIYAAILQSGIAQQRMWVECCEAALQAIAADDDATDAAGTTDAADASDAP</sequence>
<dbReference type="InterPro" id="IPR005149">
    <property type="entry name" value="Tscrpt_reg_PadR_N"/>
</dbReference>
<proteinExistence type="predicted"/>
<organism evidence="3 4">
    <name type="scientific">Corticibacter populi</name>
    <dbReference type="NCBI Taxonomy" id="1550736"/>
    <lineage>
        <taxon>Bacteria</taxon>
        <taxon>Pseudomonadati</taxon>
        <taxon>Pseudomonadota</taxon>
        <taxon>Betaproteobacteria</taxon>
        <taxon>Burkholderiales</taxon>
        <taxon>Comamonadaceae</taxon>
        <taxon>Corticibacter</taxon>
    </lineage>
</organism>
<dbReference type="Proteomes" id="UP000278006">
    <property type="component" value="Unassembled WGS sequence"/>
</dbReference>
<feature type="domain" description="Transcription regulator PadR N-terminal" evidence="1">
    <location>
        <begin position="7"/>
        <end position="79"/>
    </location>
</feature>
<dbReference type="AlphaFoldDB" id="A0A3M6QTR5"/>
<dbReference type="PANTHER" id="PTHR43252">
    <property type="entry name" value="TRANSCRIPTIONAL REGULATOR YQJI"/>
    <property type="match status" value="1"/>
</dbReference>
<dbReference type="Pfam" id="PF03551">
    <property type="entry name" value="PadR"/>
    <property type="match status" value="1"/>
</dbReference>
<dbReference type="Gene3D" id="1.10.10.10">
    <property type="entry name" value="Winged helix-like DNA-binding domain superfamily/Winged helix DNA-binding domain"/>
    <property type="match status" value="1"/>
</dbReference>
<gene>
    <name evidence="3" type="ORF">D8I35_12390</name>
</gene>
<dbReference type="OrthoDB" id="3186544at2"/>
<evidence type="ECO:0000313" key="3">
    <source>
        <dbReference type="EMBL" id="RMX05939.1"/>
    </source>
</evidence>
<accession>A0A3M6QTR5</accession>
<name>A0A3M6QTR5_9BURK</name>
<dbReference type="Pfam" id="PF10400">
    <property type="entry name" value="Vir_act_alpha_C"/>
    <property type="match status" value="1"/>
</dbReference>
<reference evidence="3 4" key="1">
    <citation type="submission" date="2018-10" db="EMBL/GenBank/DDBJ databases">
        <title>Draft genome of Cortibacter populi DSM10536.</title>
        <authorList>
            <person name="Bernier A.-M."/>
            <person name="Bernard K."/>
        </authorList>
    </citation>
    <scope>NUCLEOTIDE SEQUENCE [LARGE SCALE GENOMIC DNA]</scope>
    <source>
        <strain evidence="3 4">DSM 105136</strain>
    </source>
</reference>
<dbReference type="EMBL" id="RDQO01000003">
    <property type="protein sequence ID" value="RMX05939.1"/>
    <property type="molecule type" value="Genomic_DNA"/>
</dbReference>
<comment type="caution">
    <text evidence="3">The sequence shown here is derived from an EMBL/GenBank/DDBJ whole genome shotgun (WGS) entry which is preliminary data.</text>
</comment>
<keyword evidence="4" id="KW-1185">Reference proteome</keyword>
<evidence type="ECO:0000259" key="2">
    <source>
        <dbReference type="Pfam" id="PF10400"/>
    </source>
</evidence>
<evidence type="ECO:0000259" key="1">
    <source>
        <dbReference type="Pfam" id="PF03551"/>
    </source>
</evidence>
<dbReference type="InterPro" id="IPR036388">
    <property type="entry name" value="WH-like_DNA-bd_sf"/>
</dbReference>
<dbReference type="SUPFAM" id="SSF46785">
    <property type="entry name" value="Winged helix' DNA-binding domain"/>
    <property type="match status" value="1"/>
</dbReference>
<dbReference type="InterPro" id="IPR036390">
    <property type="entry name" value="WH_DNA-bd_sf"/>
</dbReference>
<evidence type="ECO:0000313" key="4">
    <source>
        <dbReference type="Proteomes" id="UP000278006"/>
    </source>
</evidence>
<protein>
    <submittedName>
        <fullName evidence="3">PadR family transcriptional regulator</fullName>
    </submittedName>
</protein>
<dbReference type="InterPro" id="IPR018309">
    <property type="entry name" value="Tscrpt_reg_PadR_C"/>
</dbReference>
<dbReference type="RefSeq" id="WP_122229684.1">
    <property type="nucleotide sequence ID" value="NZ_RDQO01000003.1"/>
</dbReference>
<dbReference type="Gene3D" id="6.10.140.190">
    <property type="match status" value="1"/>
</dbReference>
<feature type="domain" description="Transcription regulator PadR C-terminal" evidence="2">
    <location>
        <begin position="91"/>
        <end position="173"/>
    </location>
</feature>